<dbReference type="EMBL" id="QGKV02000759">
    <property type="protein sequence ID" value="KAF3563298.1"/>
    <property type="molecule type" value="Genomic_DNA"/>
</dbReference>
<dbReference type="Proteomes" id="UP000266723">
    <property type="component" value="Unassembled WGS sequence"/>
</dbReference>
<protein>
    <submittedName>
        <fullName evidence="2">Uncharacterized protein</fullName>
    </submittedName>
</protein>
<proteinExistence type="predicted"/>
<feature type="region of interest" description="Disordered" evidence="1">
    <location>
        <begin position="537"/>
        <end position="561"/>
    </location>
</feature>
<accession>A0ABQ7CW23</accession>
<gene>
    <name evidence="2" type="ORF">DY000_02017920</name>
</gene>
<evidence type="ECO:0000256" key="1">
    <source>
        <dbReference type="SAM" id="MobiDB-lite"/>
    </source>
</evidence>
<feature type="compositionally biased region" description="Basic and acidic residues" evidence="1">
    <location>
        <begin position="1"/>
        <end position="12"/>
    </location>
</feature>
<feature type="compositionally biased region" description="Acidic residues" evidence="1">
    <location>
        <begin position="552"/>
        <end position="561"/>
    </location>
</feature>
<organism evidence="2 3">
    <name type="scientific">Brassica cretica</name>
    <name type="common">Mustard</name>
    <dbReference type="NCBI Taxonomy" id="69181"/>
    <lineage>
        <taxon>Eukaryota</taxon>
        <taxon>Viridiplantae</taxon>
        <taxon>Streptophyta</taxon>
        <taxon>Embryophyta</taxon>
        <taxon>Tracheophyta</taxon>
        <taxon>Spermatophyta</taxon>
        <taxon>Magnoliopsida</taxon>
        <taxon>eudicotyledons</taxon>
        <taxon>Gunneridae</taxon>
        <taxon>Pentapetalae</taxon>
        <taxon>rosids</taxon>
        <taxon>malvids</taxon>
        <taxon>Brassicales</taxon>
        <taxon>Brassicaceae</taxon>
        <taxon>Brassiceae</taxon>
        <taxon>Brassica</taxon>
    </lineage>
</organism>
<evidence type="ECO:0000313" key="2">
    <source>
        <dbReference type="EMBL" id="KAF3563298.1"/>
    </source>
</evidence>
<reference evidence="2 3" key="1">
    <citation type="journal article" date="2020" name="BMC Genomics">
        <title>Intraspecific diversification of the crop wild relative Brassica cretica Lam. using demographic model selection.</title>
        <authorList>
            <person name="Kioukis A."/>
            <person name="Michalopoulou V.A."/>
            <person name="Briers L."/>
            <person name="Pirintsos S."/>
            <person name="Studholme D.J."/>
            <person name="Pavlidis P."/>
            <person name="Sarris P.F."/>
        </authorList>
    </citation>
    <scope>NUCLEOTIDE SEQUENCE [LARGE SCALE GENOMIC DNA]</scope>
    <source>
        <strain evidence="3">cv. PFS-1207/04</strain>
    </source>
</reference>
<sequence length="561" mass="61032">MSSSQGDKRSSDVEMGEATSKALVSASSIEAPSSSALAVAPTHGFEIQVPLDAGTQVETSVLCVPDASAQPTGSSTTPILVEDKEKAAESMPPPPARKEIVLALRAPIAAPVVQPKGRKRWCTTGNDGEASQQRGLNLATGLRGKFVSLIDGMISECGSEASHLARDLTEMQGKWSETEAMLKAIEGSHSAKVSKLEAEIWELERDIGMMASQKGQVFGGSLECIRSRDLALATVEGGMAVIRALQSETPPSLQAEETRMSDRKGDLAVMDGDFDLVQKTQCGKIPWSRKSEAMRPRVWTRRWVKRRFRFQKMITGFPRNPNFAGYLKTLNVSIEACFRISYLVFDIMPQDVRDQCAGFRARPWFTFGFKLIDRMISEYGFEASRLARDLTEMQGKLFETEAMLKAIEGSHSGKVSKLEAEIGVLEKDLGKTASSLLKEKKARKAKSSEARLAKISDFLGSLECIRSRDLALATVEGGMAVVRALQSETPPSLQAEETRLSDCKGDLAPVDGDFDLVLADLKSACFLPTCSEDPEGKDLMVGEKGGDVAPSLDEEMCEEEV</sequence>
<name>A0ABQ7CW23_BRACR</name>
<feature type="compositionally biased region" description="Basic and acidic residues" evidence="1">
    <location>
        <begin position="537"/>
        <end position="546"/>
    </location>
</feature>
<feature type="region of interest" description="Disordered" evidence="1">
    <location>
        <begin position="1"/>
        <end position="27"/>
    </location>
</feature>
<keyword evidence="3" id="KW-1185">Reference proteome</keyword>
<comment type="caution">
    <text evidence="2">The sequence shown here is derived from an EMBL/GenBank/DDBJ whole genome shotgun (WGS) entry which is preliminary data.</text>
</comment>
<evidence type="ECO:0000313" key="3">
    <source>
        <dbReference type="Proteomes" id="UP000266723"/>
    </source>
</evidence>